<name>A0A426TTM0_9CHLR</name>
<dbReference type="Gene3D" id="2.40.260.10">
    <property type="entry name" value="Sortase"/>
    <property type="match status" value="1"/>
</dbReference>
<dbReference type="AlphaFoldDB" id="A0A426TTM0"/>
<dbReference type="Proteomes" id="UP000280307">
    <property type="component" value="Unassembled WGS sequence"/>
</dbReference>
<dbReference type="InterPro" id="IPR023365">
    <property type="entry name" value="Sortase_dom-sf"/>
</dbReference>
<dbReference type="CDD" id="cd05829">
    <property type="entry name" value="Sortase_F"/>
    <property type="match status" value="1"/>
</dbReference>
<dbReference type="InterPro" id="IPR005754">
    <property type="entry name" value="Sortase"/>
</dbReference>
<organism evidence="2 3">
    <name type="scientific">Candidatus Viridilinea halotolerans</name>
    <dbReference type="NCBI Taxonomy" id="2491704"/>
    <lineage>
        <taxon>Bacteria</taxon>
        <taxon>Bacillati</taxon>
        <taxon>Chloroflexota</taxon>
        <taxon>Chloroflexia</taxon>
        <taxon>Chloroflexales</taxon>
        <taxon>Chloroflexineae</taxon>
        <taxon>Oscillochloridaceae</taxon>
        <taxon>Candidatus Viridilinea</taxon>
    </lineage>
</organism>
<accession>A0A426TTM0</accession>
<dbReference type="InterPro" id="IPR042001">
    <property type="entry name" value="Sortase_F"/>
</dbReference>
<evidence type="ECO:0000313" key="2">
    <source>
        <dbReference type="EMBL" id="RRR68076.1"/>
    </source>
</evidence>
<dbReference type="EMBL" id="RSAS01000748">
    <property type="protein sequence ID" value="RRR68076.1"/>
    <property type="molecule type" value="Genomic_DNA"/>
</dbReference>
<dbReference type="GO" id="GO:0016787">
    <property type="term" value="F:hydrolase activity"/>
    <property type="evidence" value="ECO:0007669"/>
    <property type="project" value="UniProtKB-KW"/>
</dbReference>
<proteinExistence type="predicted"/>
<evidence type="ECO:0000256" key="1">
    <source>
        <dbReference type="ARBA" id="ARBA00022801"/>
    </source>
</evidence>
<protein>
    <submittedName>
        <fullName evidence="2">Class F sortase</fullName>
    </submittedName>
</protein>
<gene>
    <name evidence="2" type="ORF">EI684_18040</name>
</gene>
<dbReference type="SUPFAM" id="SSF63817">
    <property type="entry name" value="Sortase"/>
    <property type="match status" value="1"/>
</dbReference>
<comment type="caution">
    <text evidence="2">The sequence shown here is derived from an EMBL/GenBank/DDBJ whole genome shotgun (WGS) entry which is preliminary data.</text>
</comment>
<sequence length="181" mass="19834">MEFHPELPVGQRILNGLLGSEMAPRAQTGPQRSVRHPVRINIPAIALDTAIVAVGLDAQGAPIVPRHDVAWYNLSAVPGEGDNVVLWGHVLRWANAPHIPAPFAQVRNLEPGARIIITTRSGEQHTYFVREQILVRPDEVSYILPQGSERLTLVSCIGDQVVQDGSVVDMTHRLITIATKE</sequence>
<dbReference type="Pfam" id="PF04203">
    <property type="entry name" value="Sortase"/>
    <property type="match status" value="1"/>
</dbReference>
<evidence type="ECO:0000313" key="3">
    <source>
        <dbReference type="Proteomes" id="UP000280307"/>
    </source>
</evidence>
<keyword evidence="1" id="KW-0378">Hydrolase</keyword>
<reference evidence="2 3" key="1">
    <citation type="submission" date="2018-12" db="EMBL/GenBank/DDBJ databases">
        <title>Genome Sequence of Candidatus Viridilinea halotolerans isolated from saline sulfide-rich spring.</title>
        <authorList>
            <person name="Grouzdev D.S."/>
            <person name="Burganskaya E.I."/>
            <person name="Krutkina M.S."/>
            <person name="Sukhacheva M.V."/>
            <person name="Gorlenko V.M."/>
        </authorList>
    </citation>
    <scope>NUCLEOTIDE SEQUENCE [LARGE SCALE GENOMIC DNA]</scope>
    <source>
        <strain evidence="2">Chok-6</strain>
    </source>
</reference>